<name>A0ABS5TWK8_9CELL</name>
<accession>A0ABS5TWK8</accession>
<comment type="caution">
    <text evidence="1">The sequence shown here is derived from an EMBL/GenBank/DDBJ whole genome shotgun (WGS) entry which is preliminary data.</text>
</comment>
<evidence type="ECO:0000313" key="1">
    <source>
        <dbReference type="EMBL" id="MBT0993543.1"/>
    </source>
</evidence>
<organism evidence="1 2">
    <name type="scientific">Cellulomonas fulva</name>
    <dbReference type="NCBI Taxonomy" id="2835530"/>
    <lineage>
        <taxon>Bacteria</taxon>
        <taxon>Bacillati</taxon>
        <taxon>Actinomycetota</taxon>
        <taxon>Actinomycetes</taxon>
        <taxon>Micrococcales</taxon>
        <taxon>Cellulomonadaceae</taxon>
        <taxon>Cellulomonas</taxon>
    </lineage>
</organism>
<dbReference type="Proteomes" id="UP000722125">
    <property type="component" value="Unassembled WGS sequence"/>
</dbReference>
<keyword evidence="2" id="KW-1185">Reference proteome</keyword>
<proteinExistence type="predicted"/>
<dbReference type="RefSeq" id="WP_214347267.1">
    <property type="nucleotide sequence ID" value="NZ_JAHBOH010000001.1"/>
</dbReference>
<dbReference type="EMBL" id="JAHBOH010000001">
    <property type="protein sequence ID" value="MBT0993543.1"/>
    <property type="molecule type" value="Genomic_DNA"/>
</dbReference>
<sequence length="70" mass="7603">MLSCLTARAVVQWVTPQPGRPEFHPAAFVESTGKLYPQPWMTGPHADAVRASLVANDPAGQATTQEARTW</sequence>
<protein>
    <submittedName>
        <fullName evidence="1">Uncharacterized protein</fullName>
    </submittedName>
</protein>
<gene>
    <name evidence="1" type="ORF">KIN34_04490</name>
</gene>
<reference evidence="1 2" key="1">
    <citation type="submission" date="2021-05" db="EMBL/GenBank/DDBJ databases">
        <title>Description of Cellulomonas sp. DKR-3 sp. nov.</title>
        <authorList>
            <person name="Dahal R.H."/>
            <person name="Chaudhary D.K."/>
        </authorList>
    </citation>
    <scope>NUCLEOTIDE SEQUENCE [LARGE SCALE GENOMIC DNA]</scope>
    <source>
        <strain evidence="1 2">DKR-3</strain>
    </source>
</reference>
<evidence type="ECO:0000313" key="2">
    <source>
        <dbReference type="Proteomes" id="UP000722125"/>
    </source>
</evidence>